<keyword evidence="2" id="KW-1185">Reference proteome</keyword>
<sequence>MTYELVDPGVILLQKSTPLDNIIPLLYRDLGGEQRDRHFDISSPRATIEFAGRICYKALKAKNPDTDSHRGYIHNILEQKHYSVLEHSSYTFLLTGISRADSHEIVRHRHFSFSQESQRFVMQSEPFQISVHPTIEHGVDDLEQYAESLTKDFEYANDLYDTLKKKGLKHKQAAEAARQVLPNAAAVTMVVTGNVRSWMEFVSKRDHPAADAAIQEIARQIASILARELPEVFDEESRAIWDEEFSQREVQHQPTLF</sequence>
<evidence type="ECO:0000313" key="2">
    <source>
        <dbReference type="Proteomes" id="UP000241822"/>
    </source>
</evidence>
<dbReference type="Proteomes" id="UP000241822">
    <property type="component" value="Segment"/>
</dbReference>
<dbReference type="PROSITE" id="PS51331">
    <property type="entry name" value="THYX"/>
    <property type="match status" value="1"/>
</dbReference>
<dbReference type="GO" id="GO:0050660">
    <property type="term" value="F:flavin adenine dinucleotide binding"/>
    <property type="evidence" value="ECO:0007669"/>
    <property type="project" value="InterPro"/>
</dbReference>
<dbReference type="GO" id="GO:0006231">
    <property type="term" value="P:dTMP biosynthetic process"/>
    <property type="evidence" value="ECO:0007669"/>
    <property type="project" value="InterPro"/>
</dbReference>
<dbReference type="PANTHER" id="PTHR34934:SF1">
    <property type="entry name" value="FLAVIN-DEPENDENT THYMIDYLATE SYNTHASE"/>
    <property type="match status" value="1"/>
</dbReference>
<evidence type="ECO:0000313" key="1">
    <source>
        <dbReference type="EMBL" id="ATW58512.1"/>
    </source>
</evidence>
<dbReference type="GO" id="GO:0070402">
    <property type="term" value="F:NADPH binding"/>
    <property type="evidence" value="ECO:0007669"/>
    <property type="project" value="TreeGrafter"/>
</dbReference>
<dbReference type="NCBIfam" id="TIGR02170">
    <property type="entry name" value="thyX"/>
    <property type="match status" value="1"/>
</dbReference>
<dbReference type="Pfam" id="PF02511">
    <property type="entry name" value="Thy1"/>
    <property type="match status" value="1"/>
</dbReference>
<organism evidence="1 2">
    <name type="scientific">Corynebacterium phage C3PO</name>
    <dbReference type="NCBI Taxonomy" id="2047868"/>
    <lineage>
        <taxon>Viruses</taxon>
        <taxon>Duplodnaviria</taxon>
        <taxon>Heunggongvirae</taxon>
        <taxon>Uroviricota</taxon>
        <taxon>Caudoviricetes</taxon>
        <taxon>Zierdtviridae</taxon>
        <taxon>Toshachvirinae</taxon>
        <taxon>Ceetrepovirus</taxon>
        <taxon>Ceetrepovirus C3PO</taxon>
        <taxon>Corynebacterium virus C3PO</taxon>
    </lineage>
</organism>
<dbReference type="GO" id="GO:0050797">
    <property type="term" value="F:thymidylate synthase (FAD) activity"/>
    <property type="evidence" value="ECO:0007669"/>
    <property type="project" value="InterPro"/>
</dbReference>
<name>A0A2H4P8F0_9CAUD</name>
<dbReference type="EMBL" id="MG198776">
    <property type="protein sequence ID" value="ATW58512.1"/>
    <property type="molecule type" value="Genomic_DNA"/>
</dbReference>
<dbReference type="GO" id="GO:0004799">
    <property type="term" value="F:thymidylate synthase activity"/>
    <property type="evidence" value="ECO:0007669"/>
    <property type="project" value="TreeGrafter"/>
</dbReference>
<dbReference type="InterPro" id="IPR003669">
    <property type="entry name" value="Thymidylate_synthase_ThyX"/>
</dbReference>
<gene>
    <name evidence="1" type="ORF">SEA_C3PO_9</name>
</gene>
<protein>
    <submittedName>
        <fullName evidence="1">ThyX-like thymidylate synthase</fullName>
    </submittedName>
</protein>
<proteinExistence type="inferred from homology"/>
<dbReference type="InterPro" id="IPR036098">
    <property type="entry name" value="Thymidylate_synthase_ThyX_sf"/>
</dbReference>
<dbReference type="CDD" id="cd20175">
    <property type="entry name" value="ThyX"/>
    <property type="match status" value="1"/>
</dbReference>
<dbReference type="HAMAP" id="MF_01408">
    <property type="entry name" value="ThyX"/>
    <property type="match status" value="1"/>
</dbReference>
<dbReference type="PANTHER" id="PTHR34934">
    <property type="entry name" value="FLAVIN-DEPENDENT THYMIDYLATE SYNTHASE"/>
    <property type="match status" value="1"/>
</dbReference>
<accession>A0A2H4P8F0</accession>
<dbReference type="OrthoDB" id="6961at10239"/>
<reference evidence="1 2" key="1">
    <citation type="submission" date="2017-10" db="EMBL/GenBank/DDBJ databases">
        <authorList>
            <person name="Almansoob K.M."/>
            <person name="Barra A."/>
            <person name="Canlas S.M."/>
            <person name="Chawla N."/>
            <person name="Johnson B.N."/>
            <person name="Kuhl M.D."/>
            <person name="Lin J.Y."/>
            <person name="Patel D.V."/>
            <person name="Reddy A.G."/>
            <person name="Sobol L."/>
            <person name="Solorzano-Papili D."/>
            <person name="Monti D.L."/>
            <person name="Stoner T.H."/>
            <person name="Garlena R.A."/>
            <person name="Russell D.A."/>
            <person name="Pope W.H."/>
            <person name="Jacobs-Sera D."/>
            <person name="Hatfull G.F."/>
        </authorList>
    </citation>
    <scope>NUCLEOTIDE SEQUENCE [LARGE SCALE GENOMIC DNA]</scope>
</reference>
<dbReference type="Gene3D" id="3.30.1360.170">
    <property type="match status" value="1"/>
</dbReference>
<dbReference type="SUPFAM" id="SSF69796">
    <property type="entry name" value="Thymidylate synthase-complementing protein Thy1"/>
    <property type="match status" value="1"/>
</dbReference>